<dbReference type="SUPFAM" id="SSF88659">
    <property type="entry name" value="Sigma3 and sigma4 domains of RNA polymerase sigma factors"/>
    <property type="match status" value="1"/>
</dbReference>
<dbReference type="Proteomes" id="UP000033121">
    <property type="component" value="Unassembled WGS sequence"/>
</dbReference>
<evidence type="ECO:0000313" key="10">
    <source>
        <dbReference type="Proteomes" id="UP000033121"/>
    </source>
</evidence>
<keyword evidence="10" id="KW-1185">Reference proteome</keyword>
<dbReference type="PANTHER" id="PTHR43133:SF51">
    <property type="entry name" value="RNA POLYMERASE SIGMA FACTOR"/>
    <property type="match status" value="1"/>
</dbReference>
<evidence type="ECO:0000256" key="5">
    <source>
        <dbReference type="ARBA" id="ARBA00023163"/>
    </source>
</evidence>
<dbReference type="InterPro" id="IPR013249">
    <property type="entry name" value="RNA_pol_sigma70_r4_t2"/>
</dbReference>
<dbReference type="InterPro" id="IPR014284">
    <property type="entry name" value="RNA_pol_sigma-70_dom"/>
</dbReference>
<evidence type="ECO:0000256" key="6">
    <source>
        <dbReference type="RuleBase" id="RU000716"/>
    </source>
</evidence>
<evidence type="ECO:0000256" key="4">
    <source>
        <dbReference type="ARBA" id="ARBA00023125"/>
    </source>
</evidence>
<organism evidence="9 10">
    <name type="scientific">Flavihumibacter petaseus NBRC 106054</name>
    <dbReference type="NCBI Taxonomy" id="1220578"/>
    <lineage>
        <taxon>Bacteria</taxon>
        <taxon>Pseudomonadati</taxon>
        <taxon>Bacteroidota</taxon>
        <taxon>Chitinophagia</taxon>
        <taxon>Chitinophagales</taxon>
        <taxon>Chitinophagaceae</taxon>
        <taxon>Flavihumibacter</taxon>
    </lineage>
</organism>
<evidence type="ECO:0000313" key="9">
    <source>
        <dbReference type="EMBL" id="GAO43265.1"/>
    </source>
</evidence>
<feature type="domain" description="RNA polymerase sigma factor 70 region 4 type 2" evidence="8">
    <location>
        <begin position="127"/>
        <end position="177"/>
    </location>
</feature>
<dbReference type="OrthoDB" id="9780326at2"/>
<dbReference type="GO" id="GO:0006352">
    <property type="term" value="P:DNA-templated transcription initiation"/>
    <property type="evidence" value="ECO:0007669"/>
    <property type="project" value="InterPro"/>
</dbReference>
<keyword evidence="4 6" id="KW-0238">DNA-binding</keyword>
<dbReference type="InterPro" id="IPR000838">
    <property type="entry name" value="RNA_pol_sigma70_ECF_CS"/>
</dbReference>
<evidence type="ECO:0000259" key="7">
    <source>
        <dbReference type="Pfam" id="PF04542"/>
    </source>
</evidence>
<reference evidence="9 10" key="1">
    <citation type="submission" date="2015-04" db="EMBL/GenBank/DDBJ databases">
        <title>Whole genome shotgun sequence of Flavihumibacter petaseus NBRC 106054.</title>
        <authorList>
            <person name="Miyazawa S."/>
            <person name="Hosoyama A."/>
            <person name="Hashimoto M."/>
            <person name="Noguchi M."/>
            <person name="Tsuchikane K."/>
            <person name="Ohji S."/>
            <person name="Yamazoe A."/>
            <person name="Ichikawa N."/>
            <person name="Kimura A."/>
            <person name="Fujita N."/>
        </authorList>
    </citation>
    <scope>NUCLEOTIDE SEQUENCE [LARGE SCALE GENOMIC DNA]</scope>
    <source>
        <strain evidence="9 10">NBRC 106054</strain>
    </source>
</reference>
<dbReference type="InterPro" id="IPR039425">
    <property type="entry name" value="RNA_pol_sigma-70-like"/>
</dbReference>
<comment type="similarity">
    <text evidence="1 6">Belongs to the sigma-70 factor family. ECF subfamily.</text>
</comment>
<dbReference type="EMBL" id="BBWV01000002">
    <property type="protein sequence ID" value="GAO43265.1"/>
    <property type="molecule type" value="Genomic_DNA"/>
</dbReference>
<evidence type="ECO:0000256" key="1">
    <source>
        <dbReference type="ARBA" id="ARBA00010641"/>
    </source>
</evidence>
<dbReference type="InterPro" id="IPR013324">
    <property type="entry name" value="RNA_pol_sigma_r3/r4-like"/>
</dbReference>
<feature type="domain" description="RNA polymerase sigma-70 region 2" evidence="7">
    <location>
        <begin position="25"/>
        <end position="91"/>
    </location>
</feature>
<accession>A0A0E9N1P6</accession>
<evidence type="ECO:0000256" key="2">
    <source>
        <dbReference type="ARBA" id="ARBA00023015"/>
    </source>
</evidence>
<keyword evidence="2 6" id="KW-0805">Transcription regulation</keyword>
<keyword evidence="3 6" id="KW-0731">Sigma factor</keyword>
<evidence type="ECO:0000259" key="8">
    <source>
        <dbReference type="Pfam" id="PF08281"/>
    </source>
</evidence>
<name>A0A0E9N1P6_9BACT</name>
<dbReference type="GO" id="GO:0016987">
    <property type="term" value="F:sigma factor activity"/>
    <property type="evidence" value="ECO:0007669"/>
    <property type="project" value="UniProtKB-KW"/>
</dbReference>
<dbReference type="Pfam" id="PF08281">
    <property type="entry name" value="Sigma70_r4_2"/>
    <property type="match status" value="1"/>
</dbReference>
<proteinExistence type="inferred from homology"/>
<keyword evidence="5 6" id="KW-0804">Transcription</keyword>
<dbReference type="InterPro" id="IPR013325">
    <property type="entry name" value="RNA_pol_sigma_r2"/>
</dbReference>
<dbReference type="Gene3D" id="1.10.10.10">
    <property type="entry name" value="Winged helix-like DNA-binding domain superfamily/Winged helix DNA-binding domain"/>
    <property type="match status" value="1"/>
</dbReference>
<dbReference type="SUPFAM" id="SSF88946">
    <property type="entry name" value="Sigma2 domain of RNA polymerase sigma factors"/>
    <property type="match status" value="1"/>
</dbReference>
<comment type="caution">
    <text evidence="9">The sequence shown here is derived from an EMBL/GenBank/DDBJ whole genome shotgun (WGS) entry which is preliminary data.</text>
</comment>
<dbReference type="PANTHER" id="PTHR43133">
    <property type="entry name" value="RNA POLYMERASE ECF-TYPE SIGMA FACTO"/>
    <property type="match status" value="1"/>
</dbReference>
<dbReference type="STRING" id="1220578.FPE01S_02_03690"/>
<sequence length="194" mass="22202">MQIGISDNDIIRLVRRGEQSAYAELVKKYQGFVFTIVLRYLPVREDAEEVAQDVFVKAYRSLGDFRGDSKFSTWLYTITTTTCITFLRKKKLEVHSLDNEKVLAQAENLDSGMAANLVEQKSRSAMVNKAIAMLSPDDAQVITLFYKGEQSLEEIAQIMGQEPNNIKVRLFRARQRLKEKMEKHFASEVRDLAS</sequence>
<dbReference type="InterPro" id="IPR036388">
    <property type="entry name" value="WH-like_DNA-bd_sf"/>
</dbReference>
<dbReference type="AlphaFoldDB" id="A0A0E9N1P6"/>
<dbReference type="PROSITE" id="PS01063">
    <property type="entry name" value="SIGMA70_ECF"/>
    <property type="match status" value="1"/>
</dbReference>
<evidence type="ECO:0000256" key="3">
    <source>
        <dbReference type="ARBA" id="ARBA00023082"/>
    </source>
</evidence>
<dbReference type="InterPro" id="IPR007627">
    <property type="entry name" value="RNA_pol_sigma70_r2"/>
</dbReference>
<dbReference type="Gene3D" id="1.10.1740.10">
    <property type="match status" value="1"/>
</dbReference>
<dbReference type="RefSeq" id="WP_046369170.1">
    <property type="nucleotide sequence ID" value="NZ_BBWV01000002.1"/>
</dbReference>
<gene>
    <name evidence="9" type="ORF">FPE01S_02_03690</name>
</gene>
<protein>
    <recommendedName>
        <fullName evidence="6">RNA polymerase sigma factor</fullName>
    </recommendedName>
</protein>
<dbReference type="GO" id="GO:0003677">
    <property type="term" value="F:DNA binding"/>
    <property type="evidence" value="ECO:0007669"/>
    <property type="project" value="UniProtKB-KW"/>
</dbReference>
<dbReference type="CDD" id="cd06171">
    <property type="entry name" value="Sigma70_r4"/>
    <property type="match status" value="1"/>
</dbReference>
<dbReference type="NCBIfam" id="TIGR02937">
    <property type="entry name" value="sigma70-ECF"/>
    <property type="match status" value="1"/>
</dbReference>
<dbReference type="Pfam" id="PF04542">
    <property type="entry name" value="Sigma70_r2"/>
    <property type="match status" value="1"/>
</dbReference>